<protein>
    <submittedName>
        <fullName evidence="1">HK97 gp10 family phage protein</fullName>
    </submittedName>
</protein>
<dbReference type="InterPro" id="IPR010064">
    <property type="entry name" value="HK97-gp10_tail"/>
</dbReference>
<reference evidence="1 2" key="1">
    <citation type="submission" date="2020-04" db="EMBL/GenBank/DDBJ databases">
        <authorList>
            <person name="Hitch T.C.A."/>
            <person name="Wylensek D."/>
            <person name="Clavel T."/>
        </authorList>
    </citation>
    <scope>NUCLEOTIDE SEQUENCE [LARGE SCALE GENOMIC DNA]</scope>
    <source>
        <strain evidence="1 2">WCA-386-APC-2A</strain>
    </source>
</reference>
<dbReference type="Proteomes" id="UP000536773">
    <property type="component" value="Unassembled WGS sequence"/>
</dbReference>
<name>A0A848ETU4_MEGEL</name>
<dbReference type="AlphaFoldDB" id="A0A848ETU4"/>
<proteinExistence type="predicted"/>
<comment type="caution">
    <text evidence="1">The sequence shown here is derived from an EMBL/GenBank/DDBJ whole genome shotgun (WGS) entry which is preliminary data.</text>
</comment>
<evidence type="ECO:0000313" key="1">
    <source>
        <dbReference type="EMBL" id="NMK40108.1"/>
    </source>
</evidence>
<evidence type="ECO:0000313" key="2">
    <source>
        <dbReference type="Proteomes" id="UP000536773"/>
    </source>
</evidence>
<sequence>MGMRFGGFDAFDERLAKIEEQGARKMNQFVAQEGEVIRGKVQDNTPVDTGWLKIHWKRSRAVQGKAEIYNNVEYAAHVEYGHRTRGGKGFVKGSKMLHRGMLQAEKTFRDDADTIIKAVLDE</sequence>
<dbReference type="EMBL" id="JABBJH010000051">
    <property type="protein sequence ID" value="NMK40108.1"/>
    <property type="molecule type" value="Genomic_DNA"/>
</dbReference>
<accession>A0A848ETU4</accession>
<dbReference type="RefSeq" id="WP_169014106.1">
    <property type="nucleotide sequence ID" value="NZ_JABBJH010000051.1"/>
</dbReference>
<organism evidence="1 2">
    <name type="scientific">Megasphaera elsdenii</name>
    <dbReference type="NCBI Taxonomy" id="907"/>
    <lineage>
        <taxon>Bacteria</taxon>
        <taxon>Bacillati</taxon>
        <taxon>Bacillota</taxon>
        <taxon>Negativicutes</taxon>
        <taxon>Veillonellales</taxon>
        <taxon>Veillonellaceae</taxon>
        <taxon>Megasphaera</taxon>
    </lineage>
</organism>
<gene>
    <name evidence="1" type="ORF">HG933_12205</name>
</gene>
<dbReference type="Pfam" id="PF04883">
    <property type="entry name" value="HK97-gp10_like"/>
    <property type="match status" value="1"/>
</dbReference>